<comment type="subcellular location">
    <subcellularLocation>
        <location evidence="1">Cell membrane</location>
        <topology evidence="1">Multi-pass membrane protein</topology>
    </subcellularLocation>
</comment>
<dbReference type="InterPro" id="IPR050833">
    <property type="entry name" value="Poly_Biosynth_Transport"/>
</dbReference>
<keyword evidence="5 6" id="KW-0472">Membrane</keyword>
<proteinExistence type="predicted"/>
<feature type="transmembrane region" description="Helical" evidence="6">
    <location>
        <begin position="188"/>
        <end position="208"/>
    </location>
</feature>
<evidence type="ECO:0000256" key="1">
    <source>
        <dbReference type="ARBA" id="ARBA00004651"/>
    </source>
</evidence>
<dbReference type="GO" id="GO:0005886">
    <property type="term" value="C:plasma membrane"/>
    <property type="evidence" value="ECO:0007669"/>
    <property type="project" value="UniProtKB-SubCell"/>
</dbReference>
<name>A0A0G0PU31_9BACT</name>
<keyword evidence="2" id="KW-1003">Cell membrane</keyword>
<feature type="transmembrane region" description="Helical" evidence="6">
    <location>
        <begin position="336"/>
        <end position="356"/>
    </location>
</feature>
<dbReference type="PANTHER" id="PTHR30250">
    <property type="entry name" value="PST FAMILY PREDICTED COLANIC ACID TRANSPORTER"/>
    <property type="match status" value="1"/>
</dbReference>
<feature type="transmembrane region" description="Helical" evidence="6">
    <location>
        <begin position="62"/>
        <end position="85"/>
    </location>
</feature>
<evidence type="ECO:0000313" key="7">
    <source>
        <dbReference type="EMBL" id="KKQ92861.1"/>
    </source>
</evidence>
<keyword evidence="3 6" id="KW-0812">Transmembrane</keyword>
<keyword evidence="4 6" id="KW-1133">Transmembrane helix</keyword>
<evidence type="ECO:0000313" key="8">
    <source>
        <dbReference type="Proteomes" id="UP000033841"/>
    </source>
</evidence>
<feature type="transmembrane region" description="Helical" evidence="6">
    <location>
        <begin position="302"/>
        <end position="324"/>
    </location>
</feature>
<reference evidence="7 8" key="1">
    <citation type="journal article" date="2015" name="Nature">
        <title>rRNA introns, odd ribosomes, and small enigmatic genomes across a large radiation of phyla.</title>
        <authorList>
            <person name="Brown C.T."/>
            <person name="Hug L.A."/>
            <person name="Thomas B.C."/>
            <person name="Sharon I."/>
            <person name="Castelle C.J."/>
            <person name="Singh A."/>
            <person name="Wilkins M.J."/>
            <person name="Williams K.H."/>
            <person name="Banfield J.F."/>
        </authorList>
    </citation>
    <scope>NUCLEOTIDE SEQUENCE [LARGE SCALE GENOMIC DNA]</scope>
</reference>
<feature type="transmembrane region" description="Helical" evidence="6">
    <location>
        <begin position="129"/>
        <end position="150"/>
    </location>
</feature>
<accession>A0A0G0PU31</accession>
<feature type="transmembrane region" description="Helical" evidence="6">
    <location>
        <begin position="363"/>
        <end position="385"/>
    </location>
</feature>
<dbReference type="Proteomes" id="UP000033841">
    <property type="component" value="Unassembled WGS sequence"/>
</dbReference>
<comment type="caution">
    <text evidence="7">The sequence shown here is derived from an EMBL/GenBank/DDBJ whole genome shotgun (WGS) entry which is preliminary data.</text>
</comment>
<sequence length="420" mass="46446">MESKKEIYHKFINYGTEFFGLDLKYFAGGGFWTAFGQGMNSSISFLLIIAFANLLPKETYGFYRYILSLAGIFNVFTMTGMNAAVSQATATGNEGALRTSVRYQLKWNVMMAIAMWGLGGYYFLNDNQILAISFLIFGIFTPLTFAFNTYGAYLDGKKQFKINNLFSIFSTAIYAAGMLLATLLSKEILPLIIAYALTTLIANIFFYWKTLQIFNPPLAPAGDVVKYGRRLTLLGFIGPIVAQTDSIVLVHFWGPAPLAVYSLARAIPDKVGPFIKSIINLGLPKLAVKNTEEIDEVFYKRIFQAIGLGALLAVGYILVSPLVFKYLLPKYIDSIFYSQILALSFIFIAPVGYIGTAINSQKMFGAIASSSISSSIVKIILYVALGIWGGILGLVLAQVIYYIIIFFISIALWKFKSPVS</sequence>
<evidence type="ECO:0000256" key="5">
    <source>
        <dbReference type="ARBA" id="ARBA00023136"/>
    </source>
</evidence>
<dbReference type="PANTHER" id="PTHR30250:SF11">
    <property type="entry name" value="O-ANTIGEN TRANSPORTER-RELATED"/>
    <property type="match status" value="1"/>
</dbReference>
<feature type="transmembrane region" description="Helical" evidence="6">
    <location>
        <begin position="31"/>
        <end position="56"/>
    </location>
</feature>
<dbReference type="EMBL" id="LBVR01000001">
    <property type="protein sequence ID" value="KKQ92861.1"/>
    <property type="molecule type" value="Genomic_DNA"/>
</dbReference>
<feature type="transmembrane region" description="Helical" evidence="6">
    <location>
        <begin position="162"/>
        <end position="182"/>
    </location>
</feature>
<dbReference type="InterPro" id="IPR002797">
    <property type="entry name" value="Polysacc_synth"/>
</dbReference>
<gene>
    <name evidence="7" type="ORF">UT14_C0001G0004</name>
</gene>
<protein>
    <submittedName>
        <fullName evidence="7">Polysaccharide biosynthesis protein</fullName>
    </submittedName>
</protein>
<evidence type="ECO:0000256" key="2">
    <source>
        <dbReference type="ARBA" id="ARBA00022475"/>
    </source>
</evidence>
<evidence type="ECO:0000256" key="3">
    <source>
        <dbReference type="ARBA" id="ARBA00022692"/>
    </source>
</evidence>
<organism evidence="7 8">
    <name type="scientific">Candidatus Shapirobacteria bacterium GW2011_GWE1_38_92</name>
    <dbReference type="NCBI Taxonomy" id="1618489"/>
    <lineage>
        <taxon>Bacteria</taxon>
        <taxon>Candidatus Shapironibacteriota</taxon>
    </lineage>
</organism>
<dbReference type="AlphaFoldDB" id="A0A0G0PU31"/>
<evidence type="ECO:0000256" key="6">
    <source>
        <dbReference type="SAM" id="Phobius"/>
    </source>
</evidence>
<feature type="transmembrane region" description="Helical" evidence="6">
    <location>
        <begin position="105"/>
        <end position="123"/>
    </location>
</feature>
<evidence type="ECO:0000256" key="4">
    <source>
        <dbReference type="ARBA" id="ARBA00022989"/>
    </source>
</evidence>
<feature type="transmembrane region" description="Helical" evidence="6">
    <location>
        <begin position="391"/>
        <end position="413"/>
    </location>
</feature>
<dbReference type="Pfam" id="PF01943">
    <property type="entry name" value="Polysacc_synt"/>
    <property type="match status" value="1"/>
</dbReference>